<dbReference type="Proteomes" id="UP000180235">
    <property type="component" value="Chromosome"/>
</dbReference>
<dbReference type="AlphaFoldDB" id="A0A1J0AF53"/>
<organism evidence="6 7">
    <name type="scientific">Gloeomargarita lithophora Alchichica-D10</name>
    <dbReference type="NCBI Taxonomy" id="1188229"/>
    <lineage>
        <taxon>Bacteria</taxon>
        <taxon>Bacillati</taxon>
        <taxon>Cyanobacteriota</taxon>
        <taxon>Cyanophyceae</taxon>
        <taxon>Gloeomargaritales</taxon>
        <taxon>Gloeomargaritaceae</taxon>
        <taxon>Gloeomargarita</taxon>
    </lineage>
</organism>
<evidence type="ECO:0000256" key="4">
    <source>
        <dbReference type="ARBA" id="ARBA00024446"/>
    </source>
</evidence>
<feature type="domain" description="BMC" evidence="5">
    <location>
        <begin position="135"/>
        <end position="219"/>
    </location>
</feature>
<evidence type="ECO:0000256" key="2">
    <source>
        <dbReference type="ARBA" id="ARBA00023587"/>
    </source>
</evidence>
<dbReference type="Pfam" id="PF00936">
    <property type="entry name" value="BMC"/>
    <property type="match status" value="2"/>
</dbReference>
<gene>
    <name evidence="6" type="primary">ccmO</name>
    <name evidence="6" type="ORF">GlitD10_2237</name>
</gene>
<keyword evidence="7" id="KW-1185">Reference proteome</keyword>
<dbReference type="InterPro" id="IPR020808">
    <property type="entry name" value="Bact_microcomp_CS"/>
</dbReference>
<name>A0A1J0AF53_9CYAN</name>
<dbReference type="EMBL" id="CP017675">
    <property type="protein sequence ID" value="APB34569.1"/>
    <property type="molecule type" value="Genomic_DNA"/>
</dbReference>
<dbReference type="PROSITE" id="PS01139">
    <property type="entry name" value="BMC_1"/>
    <property type="match status" value="1"/>
</dbReference>
<keyword evidence="4" id="KW-1283">Bacterial microcompartment</keyword>
<keyword evidence="1" id="KW-0120">Carbon dioxide fixation</keyword>
<dbReference type="SUPFAM" id="SSF143414">
    <property type="entry name" value="CcmK-like"/>
    <property type="match status" value="2"/>
</dbReference>
<dbReference type="InterPro" id="IPR000249">
    <property type="entry name" value="BMC_dom"/>
</dbReference>
<dbReference type="InterPro" id="IPR050575">
    <property type="entry name" value="BMC_shell"/>
</dbReference>
<comment type="subcellular location">
    <subcellularLocation>
        <location evidence="2">Carboxysome</location>
    </subcellularLocation>
</comment>
<evidence type="ECO:0000256" key="3">
    <source>
        <dbReference type="ARBA" id="ARBA00023780"/>
    </source>
</evidence>
<dbReference type="GO" id="GO:0015977">
    <property type="term" value="P:carbon fixation"/>
    <property type="evidence" value="ECO:0007669"/>
    <property type="project" value="UniProtKB-KW"/>
</dbReference>
<evidence type="ECO:0000256" key="1">
    <source>
        <dbReference type="ARBA" id="ARBA00023300"/>
    </source>
</evidence>
<dbReference type="Gene3D" id="3.30.70.1710">
    <property type="match status" value="2"/>
</dbReference>
<comment type="similarity">
    <text evidence="3">Belongs to the bacterial microcompartments protein family. CsoS1 subfamily.</text>
</comment>
<proteinExistence type="inferred from homology"/>
<evidence type="ECO:0000313" key="6">
    <source>
        <dbReference type="EMBL" id="APB34569.1"/>
    </source>
</evidence>
<dbReference type="PANTHER" id="PTHR33941:SF11">
    <property type="entry name" value="BACTERIAL MICROCOMPARTMENT SHELL PROTEIN PDUJ"/>
    <property type="match status" value="1"/>
</dbReference>
<dbReference type="PANTHER" id="PTHR33941">
    <property type="entry name" value="PROPANEDIOL UTILIZATION PROTEIN PDUA"/>
    <property type="match status" value="1"/>
</dbReference>
<reference evidence="6 7" key="1">
    <citation type="submission" date="2016-10" db="EMBL/GenBank/DDBJ databases">
        <title>Description of Gloeomargarita lithophora gen. nov., sp. nov., a thylakoid-bearing basal-branching cyanobacterium with intracellular carbonates, and proposal for Gloeomargaritales ord. nov.</title>
        <authorList>
            <person name="Moreira D."/>
            <person name="Tavera R."/>
            <person name="Benzerara K."/>
            <person name="Skouri-Panet F."/>
            <person name="Couradeau E."/>
            <person name="Gerard E."/>
            <person name="Loussert C."/>
            <person name="Novelo E."/>
            <person name="Zivanovic Y."/>
            <person name="Lopez-Garcia P."/>
        </authorList>
    </citation>
    <scope>NUCLEOTIDE SEQUENCE [LARGE SCALE GENOMIC DNA]</scope>
    <source>
        <strain evidence="6 7">D10</strain>
    </source>
</reference>
<dbReference type="KEGG" id="glt:GlitD10_2237"/>
<dbReference type="PROSITE" id="PS51930">
    <property type="entry name" value="BMC_2"/>
    <property type="match status" value="2"/>
</dbReference>
<feature type="domain" description="BMC" evidence="5">
    <location>
        <begin position="30"/>
        <end position="114"/>
    </location>
</feature>
<accession>A0A1J0AF53</accession>
<dbReference type="RefSeq" id="WP_084111718.1">
    <property type="nucleotide sequence ID" value="NZ_CP017675.1"/>
</dbReference>
<dbReference type="GO" id="GO:0031470">
    <property type="term" value="C:carboxysome"/>
    <property type="evidence" value="ECO:0007669"/>
    <property type="project" value="UniProtKB-SubCell"/>
</dbReference>
<protein>
    <submittedName>
        <fullName evidence="6">Microcompartments protein</fullName>
    </submittedName>
</protein>
<evidence type="ECO:0000313" key="7">
    <source>
        <dbReference type="Proteomes" id="UP000180235"/>
    </source>
</evidence>
<dbReference type="InterPro" id="IPR044872">
    <property type="entry name" value="CcmK/CsoS1_BMC"/>
</dbReference>
<dbReference type="CDD" id="cd07057">
    <property type="entry name" value="BMC_CcmK"/>
    <property type="match status" value="2"/>
</dbReference>
<evidence type="ECO:0000259" key="5">
    <source>
        <dbReference type="PROSITE" id="PS51930"/>
    </source>
</evidence>
<dbReference type="InterPro" id="IPR037233">
    <property type="entry name" value="CcmK-like_sf"/>
</dbReference>
<dbReference type="SMART" id="SM00877">
    <property type="entry name" value="BMC"/>
    <property type="match status" value="2"/>
</dbReference>
<sequence length="252" mass="26118">MPNSASTATQPLTQLHLGTQQPAHPYQSMALGLVATQSFPAMVGTADMMLKSAGVHLVGYEKTGGGYCTAVVRGDIASVRLAVQAGVETAETFGQLVSSLVLPRPLANLEQILPISPSMAVLARLGTPDPEGGQAVGLLETRGFPALVGAADAMLKAADVHLVGYDQIGAGLCTIVLRGRVADVTIAIDAGMDAASRIGELHAIMVIPRPLEDLVHTLPQAICPVQELQPLHLPLAMTQRVGELVEVTASEG</sequence>
<dbReference type="STRING" id="1188229.GlitD10_2237"/>